<name>A0AA39XTB4_9PEZI</name>
<proteinExistence type="predicted"/>
<evidence type="ECO:0000313" key="2">
    <source>
        <dbReference type="Proteomes" id="UP001174936"/>
    </source>
</evidence>
<keyword evidence="2" id="KW-1185">Reference proteome</keyword>
<protein>
    <submittedName>
        <fullName evidence="1">Uncharacterized protein</fullName>
    </submittedName>
</protein>
<sequence length="165" mass="18793">MKLSLTKMMNGVRRAALRLENFVLPDHESHSSSCEKCIEIIRNSTIKDLRSDGAPQEAIDFAVDELVSLFKEGYSFQSFFTLHTAMRPLREAGLEPSLMIIGLNLDMVIVRMDSTGSVLKGNPREVLPPDAFHCLQELVKKLHQELWIDLPKTNYFLYVGGRRWA</sequence>
<evidence type="ECO:0000313" key="1">
    <source>
        <dbReference type="EMBL" id="KAK0639853.1"/>
    </source>
</evidence>
<reference evidence="1" key="1">
    <citation type="submission" date="2023-06" db="EMBL/GenBank/DDBJ databases">
        <title>Genome-scale phylogeny and comparative genomics of the fungal order Sordariales.</title>
        <authorList>
            <consortium name="Lawrence Berkeley National Laboratory"/>
            <person name="Hensen N."/>
            <person name="Bonometti L."/>
            <person name="Westerberg I."/>
            <person name="Brannstrom I.O."/>
            <person name="Guillou S."/>
            <person name="Cros-Aarteil S."/>
            <person name="Calhoun S."/>
            <person name="Haridas S."/>
            <person name="Kuo A."/>
            <person name="Mondo S."/>
            <person name="Pangilinan J."/>
            <person name="Riley R."/>
            <person name="Labutti K."/>
            <person name="Andreopoulos B."/>
            <person name="Lipzen A."/>
            <person name="Chen C."/>
            <person name="Yanf M."/>
            <person name="Daum C."/>
            <person name="Ng V."/>
            <person name="Clum A."/>
            <person name="Steindorff A."/>
            <person name="Ohm R."/>
            <person name="Martin F."/>
            <person name="Silar P."/>
            <person name="Natvig D."/>
            <person name="Lalanne C."/>
            <person name="Gautier V."/>
            <person name="Ament-Velasquez S.L."/>
            <person name="Kruys A."/>
            <person name="Hutchinson M.I."/>
            <person name="Powell A.J."/>
            <person name="Barry K."/>
            <person name="Miller A.N."/>
            <person name="Grigoriev I.V."/>
            <person name="Debuchy R."/>
            <person name="Gladieux P."/>
            <person name="Thoren M.H."/>
            <person name="Johannesson H."/>
        </authorList>
    </citation>
    <scope>NUCLEOTIDE SEQUENCE</scope>
    <source>
        <strain evidence="1">SMH2532-1</strain>
    </source>
</reference>
<accession>A0AA39XTB4</accession>
<comment type="caution">
    <text evidence="1">The sequence shown here is derived from an EMBL/GenBank/DDBJ whole genome shotgun (WGS) entry which is preliminary data.</text>
</comment>
<gene>
    <name evidence="1" type="ORF">B0T16DRAFT_463492</name>
</gene>
<dbReference type="Proteomes" id="UP001174936">
    <property type="component" value="Unassembled WGS sequence"/>
</dbReference>
<organism evidence="1 2">
    <name type="scientific">Cercophora newfieldiana</name>
    <dbReference type="NCBI Taxonomy" id="92897"/>
    <lineage>
        <taxon>Eukaryota</taxon>
        <taxon>Fungi</taxon>
        <taxon>Dikarya</taxon>
        <taxon>Ascomycota</taxon>
        <taxon>Pezizomycotina</taxon>
        <taxon>Sordariomycetes</taxon>
        <taxon>Sordariomycetidae</taxon>
        <taxon>Sordariales</taxon>
        <taxon>Lasiosphaeriaceae</taxon>
        <taxon>Cercophora</taxon>
    </lineage>
</organism>
<dbReference type="EMBL" id="JAULSV010000007">
    <property type="protein sequence ID" value="KAK0639853.1"/>
    <property type="molecule type" value="Genomic_DNA"/>
</dbReference>
<dbReference type="AlphaFoldDB" id="A0AA39XTB4"/>